<dbReference type="Proteomes" id="UP000295411">
    <property type="component" value="Unassembled WGS sequence"/>
</dbReference>
<dbReference type="AlphaFoldDB" id="A0A4R5TZR0"/>
<comment type="subcellular location">
    <subcellularLocation>
        <location evidence="1">Cell membrane</location>
        <topology evidence="1">Multi-pass membrane protein</topology>
    </subcellularLocation>
</comment>
<evidence type="ECO:0000256" key="4">
    <source>
        <dbReference type="ARBA" id="ARBA00022989"/>
    </source>
</evidence>
<reference evidence="7 8" key="1">
    <citation type="submission" date="2019-03" db="EMBL/GenBank/DDBJ databases">
        <title>Arthrobacter sp. nov., an bacterium isolated from biocrust in Mu Us Desert.</title>
        <authorList>
            <person name="Lixiong L."/>
        </authorList>
    </citation>
    <scope>NUCLEOTIDE SEQUENCE [LARGE SCALE GENOMIC DNA]</scope>
    <source>
        <strain evidence="7 8">SLN-3</strain>
    </source>
</reference>
<organism evidence="7 8">
    <name type="scientific">Arthrobacter crusticola</name>
    <dbReference type="NCBI Taxonomy" id="2547960"/>
    <lineage>
        <taxon>Bacteria</taxon>
        <taxon>Bacillati</taxon>
        <taxon>Actinomycetota</taxon>
        <taxon>Actinomycetes</taxon>
        <taxon>Micrococcales</taxon>
        <taxon>Micrococcaceae</taxon>
        <taxon>Arthrobacter</taxon>
    </lineage>
</organism>
<dbReference type="OrthoDB" id="3229302at2"/>
<evidence type="ECO:0000313" key="8">
    <source>
        <dbReference type="Proteomes" id="UP000295411"/>
    </source>
</evidence>
<accession>A0A4R5TZR0</accession>
<evidence type="ECO:0000256" key="6">
    <source>
        <dbReference type="SAM" id="Phobius"/>
    </source>
</evidence>
<evidence type="ECO:0008006" key="9">
    <source>
        <dbReference type="Google" id="ProtNLM"/>
    </source>
</evidence>
<feature type="transmembrane region" description="Helical" evidence="6">
    <location>
        <begin position="266"/>
        <end position="285"/>
    </location>
</feature>
<keyword evidence="4 6" id="KW-1133">Transmembrane helix</keyword>
<feature type="transmembrane region" description="Helical" evidence="6">
    <location>
        <begin position="193"/>
        <end position="213"/>
    </location>
</feature>
<dbReference type="PANTHER" id="PTHR30213:SF1">
    <property type="entry name" value="INNER MEMBRANE PROTEIN YHJD"/>
    <property type="match status" value="1"/>
</dbReference>
<feature type="transmembrane region" description="Helical" evidence="6">
    <location>
        <begin position="233"/>
        <end position="254"/>
    </location>
</feature>
<protein>
    <recommendedName>
        <fullName evidence="9">YihY/virulence factor BrkB family protein</fullName>
    </recommendedName>
</protein>
<gene>
    <name evidence="7" type="ORF">E2F48_06100</name>
</gene>
<feature type="transmembrane region" description="Helical" evidence="6">
    <location>
        <begin position="297"/>
        <end position="314"/>
    </location>
</feature>
<evidence type="ECO:0000256" key="5">
    <source>
        <dbReference type="ARBA" id="ARBA00023136"/>
    </source>
</evidence>
<dbReference type="RefSeq" id="WP_133403107.1">
    <property type="nucleotide sequence ID" value="NZ_SMTK01000002.1"/>
</dbReference>
<dbReference type="InterPro" id="IPR017039">
    <property type="entry name" value="Virul_fac_BrkB"/>
</dbReference>
<evidence type="ECO:0000256" key="2">
    <source>
        <dbReference type="ARBA" id="ARBA00022475"/>
    </source>
</evidence>
<name>A0A4R5TZR0_9MICC</name>
<keyword evidence="2" id="KW-1003">Cell membrane</keyword>
<evidence type="ECO:0000256" key="1">
    <source>
        <dbReference type="ARBA" id="ARBA00004651"/>
    </source>
</evidence>
<evidence type="ECO:0000313" key="7">
    <source>
        <dbReference type="EMBL" id="TDK26748.1"/>
    </source>
</evidence>
<evidence type="ECO:0000256" key="3">
    <source>
        <dbReference type="ARBA" id="ARBA00022692"/>
    </source>
</evidence>
<dbReference type="Pfam" id="PF03631">
    <property type="entry name" value="Virul_fac_BrkB"/>
    <property type="match status" value="1"/>
</dbReference>
<sequence>MAKTPRTARSADPASPADHARLVLRILEARQNLTRAERDHAGPAAVATARLRVALARLSALRPLRALQLYALRRGALLAAGIAYRMFFAIAAMLVAGFSILGLVIAGDTRLQELIVRTVAATTPGLIDTGDGGLATREELFSGAGFGAALVISTAVMLLSSLVWMAGIRAGMRSIFALGPVTESALKIILKDLAVLLVLAVALLVTTGVGFIANTMLDLALDLVGLTEASRPLTQLAGFAIMLVLDTAVASLLLHTTSAIDMPRKVLLQAAVFAGVGSTVLRTVSASLLAGLASTPLLAPFAVILGLFVWFYVLSQVYLLAAAWGAVGTADAAALAAHEHREKAGTLRQQSRKARRRP</sequence>
<comment type="caution">
    <text evidence="7">The sequence shown here is derived from an EMBL/GenBank/DDBJ whole genome shotgun (WGS) entry which is preliminary data.</text>
</comment>
<dbReference type="EMBL" id="SMTK01000002">
    <property type="protein sequence ID" value="TDK26748.1"/>
    <property type="molecule type" value="Genomic_DNA"/>
</dbReference>
<dbReference type="GO" id="GO:0005886">
    <property type="term" value="C:plasma membrane"/>
    <property type="evidence" value="ECO:0007669"/>
    <property type="project" value="UniProtKB-SubCell"/>
</dbReference>
<dbReference type="PANTHER" id="PTHR30213">
    <property type="entry name" value="INNER MEMBRANE PROTEIN YHJD"/>
    <property type="match status" value="1"/>
</dbReference>
<keyword evidence="8" id="KW-1185">Reference proteome</keyword>
<keyword evidence="5 6" id="KW-0472">Membrane</keyword>
<keyword evidence="3 6" id="KW-0812">Transmembrane</keyword>
<feature type="transmembrane region" description="Helical" evidence="6">
    <location>
        <begin position="144"/>
        <end position="166"/>
    </location>
</feature>
<feature type="transmembrane region" description="Helical" evidence="6">
    <location>
        <begin position="82"/>
        <end position="106"/>
    </location>
</feature>
<proteinExistence type="predicted"/>